<feature type="compositionally biased region" description="Basic residues" evidence="1">
    <location>
        <begin position="91"/>
        <end position="101"/>
    </location>
</feature>
<feature type="region of interest" description="Disordered" evidence="1">
    <location>
        <begin position="755"/>
        <end position="824"/>
    </location>
</feature>
<reference evidence="3" key="2">
    <citation type="journal article" date="2021" name="Sci. Data">
        <title>Chromosome-scale genome sequencing, assembly and annotation of six genomes from subfamily Leishmaniinae.</title>
        <authorList>
            <person name="Almutairi H."/>
            <person name="Urbaniak M.D."/>
            <person name="Bates M.D."/>
            <person name="Jariyapan N."/>
            <person name="Kwakye-Nuako G."/>
            <person name="Thomaz Soccol V."/>
            <person name="Al-Salem W.S."/>
            <person name="Dillon R.J."/>
            <person name="Bates P.A."/>
            <person name="Gatherer D."/>
        </authorList>
    </citation>
    <scope>NUCLEOTIDE SEQUENCE [LARGE SCALE GENOMIC DNA]</scope>
</reference>
<protein>
    <submittedName>
        <fullName evidence="2">Uncharacterized protein</fullName>
    </submittedName>
</protein>
<keyword evidence="3" id="KW-1185">Reference proteome</keyword>
<dbReference type="EMBL" id="JAFHLR010000032">
    <property type="protein sequence ID" value="KAG5470233.1"/>
    <property type="molecule type" value="Genomic_DNA"/>
</dbReference>
<proteinExistence type="predicted"/>
<evidence type="ECO:0000256" key="1">
    <source>
        <dbReference type="SAM" id="MobiDB-lite"/>
    </source>
</evidence>
<gene>
    <name evidence="2" type="ORF">LSCM4_02927</name>
</gene>
<evidence type="ECO:0000313" key="2">
    <source>
        <dbReference type="EMBL" id="KAG5470233.1"/>
    </source>
</evidence>
<dbReference type="Proteomes" id="UP000674143">
    <property type="component" value="Unassembled WGS sequence"/>
</dbReference>
<name>A0A836H571_9TRYP</name>
<feature type="region of interest" description="Disordered" evidence="1">
    <location>
        <begin position="221"/>
        <end position="247"/>
    </location>
</feature>
<accession>A0A836H571</accession>
<dbReference type="RefSeq" id="XP_067060499.1">
    <property type="nucleotide sequence ID" value="XM_067204947.1"/>
</dbReference>
<dbReference type="AlphaFoldDB" id="A0A836H571"/>
<reference evidence="3" key="1">
    <citation type="journal article" date="2021" name="Microbiol. Resour. Announc.">
        <title>LGAAP: Leishmaniinae Genome Assembly and Annotation Pipeline.</title>
        <authorList>
            <person name="Almutairi H."/>
            <person name="Urbaniak M.D."/>
            <person name="Bates M.D."/>
            <person name="Jariyapan N."/>
            <person name="Kwakye-Nuako G."/>
            <person name="Thomaz-Soccol V."/>
            <person name="Al-Salem W.S."/>
            <person name="Dillon R.J."/>
            <person name="Bates P.A."/>
            <person name="Gatherer D."/>
        </authorList>
    </citation>
    <scope>NUCLEOTIDE SEQUENCE [LARGE SCALE GENOMIC DNA]</scope>
</reference>
<feature type="compositionally biased region" description="Basic residues" evidence="1">
    <location>
        <begin position="318"/>
        <end position="327"/>
    </location>
</feature>
<dbReference type="GeneID" id="92358881"/>
<feature type="region of interest" description="Disordered" evidence="1">
    <location>
        <begin position="317"/>
        <end position="342"/>
    </location>
</feature>
<comment type="caution">
    <text evidence="2">The sequence shown here is derived from an EMBL/GenBank/DDBJ whole genome shotgun (WGS) entry which is preliminary data.</text>
</comment>
<feature type="region of interest" description="Disordered" evidence="1">
    <location>
        <begin position="61"/>
        <end position="113"/>
    </location>
</feature>
<evidence type="ECO:0000313" key="3">
    <source>
        <dbReference type="Proteomes" id="UP000674143"/>
    </source>
</evidence>
<sequence>MLCSVAIRTAGSGMYFCRAIESCRCSCRIPRLVSLSASVRGSATHTFSSLPAVDFSQGHLTPDRASSRFAGEPSQSRPPPSSSRADDGCRQHSRHPGRVSRRPPGVDAPASTESYRFPVGRALRYVQLGRRYHDQTEGQADLREWLAEIPFFPPADAMRHLSDSWSDGARDYDAPETAAHGPELVAEVSSFAKYHAHHVLIEFKALRRRIEEVKSCAQSARGSLQRPAASLPSNHRKDGAARDTEKLSASSTTSFSLHPLPTHLAAALTQSLFYVTVLLHVSGLFGVADTHVERLLDVCFSASIFLAQDAAVAAAATRRQRGSRPRSPRSSEATRQSGASPAVIGASQRSIHLHSLHWAIVHFAAGVLHWGLLEHTSPLQNLERTQRPYERLLQVHAALLCEQTRRCVDHALWHELMLLKAGRRARAARDAWFMGPDAAAYSVLFGDQASSSEPCGNATNAGSLVRCVPARLQQRRLQLLPLLWLSLLCAQLSQREPPNVQVSQTLAAPRGLPSRQDEAEVTWASARHAFAALLPLFSKDARWDVTAWAALHLLFLPHNERLPNANGVKAGAGQACAVFTAAATANASLAELCALLARVEHGGAMLELGVLLPGPTGKHPESSAYFHLAVFLRRWLDAATASQAESSPCGTPHVGLAGSNRRTSRSVSALVPSQAPLHTPDQLYRALRSIPLSALYLPSPTPSPSDRLSYSAVFAEGAEIKPSSQAPLSVTTEGARLLNQMLLRVLLQWRSDRRVRRVRQSSDGGDVPALSLPQKLSSAGSAERIAPNCPRPAHMPCPETGVTGGRGEATKASQSGSPAPARLQVSLGSPKESIISAAESRLRWERELVCVLEAALHLGALVNAGANGGAPRGDSSDRGAALIREFVAPTAQAAARALAEQLGGSLLPWRLLLLHCEGVSLTSGELQLLEALDATLRDVLLMSPPQRVHASDSEAKAPQTTLGALPTIYRVSMHALVRTAT</sequence>
<feature type="compositionally biased region" description="Basic and acidic residues" evidence="1">
    <location>
        <begin position="235"/>
        <end position="246"/>
    </location>
</feature>
<organism evidence="2 3">
    <name type="scientific">Leishmania orientalis</name>
    <dbReference type="NCBI Taxonomy" id="2249476"/>
    <lineage>
        <taxon>Eukaryota</taxon>
        <taxon>Discoba</taxon>
        <taxon>Euglenozoa</taxon>
        <taxon>Kinetoplastea</taxon>
        <taxon>Metakinetoplastina</taxon>
        <taxon>Trypanosomatida</taxon>
        <taxon>Trypanosomatidae</taxon>
        <taxon>Leishmaniinae</taxon>
        <taxon>Leishmania</taxon>
    </lineage>
</organism>
<dbReference type="KEGG" id="loi:92358881"/>